<feature type="binding site" evidence="7">
    <location>
        <position position="237"/>
    </location>
    <ligand>
        <name>Fe(3+)</name>
        <dbReference type="ChEBI" id="CHEBI:29034"/>
    </ligand>
</feature>
<feature type="binding site" evidence="7">
    <location>
        <position position="316"/>
    </location>
    <ligand>
        <name>N-formimidoyl-L-glutamate</name>
        <dbReference type="ChEBI" id="CHEBI:58928"/>
    </ligand>
</feature>
<feature type="binding site" evidence="7">
    <location>
        <position position="67"/>
    </location>
    <ligand>
        <name>Fe(3+)</name>
        <dbReference type="ChEBI" id="CHEBI:29034"/>
    </ligand>
</feature>
<reference evidence="9" key="1">
    <citation type="journal article" date="2022" name="Res Sq">
        <title>Evolution of multicellular longitudinally dividing oral cavity symbionts (Neisseriaceae).</title>
        <authorList>
            <person name="Nyongesa S."/>
            <person name="Weber P."/>
            <person name="Bernet E."/>
            <person name="Pullido F."/>
            <person name="Nieckarz M."/>
            <person name="Delaby M."/>
            <person name="Nieves C."/>
            <person name="Viehboeck T."/>
            <person name="Krause N."/>
            <person name="Rivera-Millot A."/>
            <person name="Nakamura A."/>
            <person name="Vischer N."/>
            <person name="VanNieuwenhze M."/>
            <person name="Brun Y."/>
            <person name="Cava F."/>
            <person name="Bulgheresi S."/>
            <person name="Veyrier F."/>
        </authorList>
    </citation>
    <scope>NUCLEOTIDE SEQUENCE</scope>
    <source>
        <strain evidence="9">17694</strain>
    </source>
</reference>
<dbReference type="GO" id="GO:0008270">
    <property type="term" value="F:zinc ion binding"/>
    <property type="evidence" value="ECO:0007669"/>
    <property type="project" value="UniProtKB-UniRule"/>
</dbReference>
<dbReference type="NCBIfam" id="TIGR01224">
    <property type="entry name" value="hutI"/>
    <property type="match status" value="1"/>
</dbReference>
<dbReference type="PANTHER" id="PTHR42752:SF1">
    <property type="entry name" value="IMIDAZOLONEPROPIONASE-RELATED"/>
    <property type="match status" value="1"/>
</dbReference>
<reference evidence="9" key="2">
    <citation type="submission" date="2024-09" db="EMBL/GenBank/DDBJ databases">
        <authorList>
            <person name="Veyrier F.J."/>
        </authorList>
    </citation>
    <scope>NUCLEOTIDE SEQUENCE</scope>
    <source>
        <strain evidence="9">17694</strain>
    </source>
</reference>
<evidence type="ECO:0000256" key="1">
    <source>
        <dbReference type="ARBA" id="ARBA00012864"/>
    </source>
</evidence>
<comment type="catalytic activity">
    <reaction evidence="7">
        <text>4-imidazolone-5-propanoate + H2O = N-formimidoyl-L-glutamate</text>
        <dbReference type="Rhea" id="RHEA:23660"/>
        <dbReference type="ChEBI" id="CHEBI:15377"/>
        <dbReference type="ChEBI" id="CHEBI:58928"/>
        <dbReference type="ChEBI" id="CHEBI:77893"/>
        <dbReference type="EC" id="3.5.2.7"/>
    </reaction>
</comment>
<keyword evidence="6 7" id="KW-0408">Iron</keyword>
<keyword evidence="7" id="KW-0963">Cytoplasm</keyword>
<feature type="binding site" evidence="7">
    <location>
        <position position="172"/>
    </location>
    <ligand>
        <name>4-imidazolone-5-propanoate</name>
        <dbReference type="ChEBI" id="CHEBI:77893"/>
    </ligand>
</feature>
<dbReference type="InterPro" id="IPR032466">
    <property type="entry name" value="Metal_Hydrolase"/>
</dbReference>
<feature type="binding site" evidence="7">
    <location>
        <position position="314"/>
    </location>
    <ligand>
        <name>N-formimidoyl-L-glutamate</name>
        <dbReference type="ChEBI" id="CHEBI:58928"/>
    </ligand>
</feature>
<feature type="binding site" evidence="7">
    <location>
        <position position="312"/>
    </location>
    <ligand>
        <name>Zn(2+)</name>
        <dbReference type="ChEBI" id="CHEBI:29105"/>
    </ligand>
</feature>
<keyword evidence="10" id="KW-1185">Reference proteome</keyword>
<keyword evidence="3 7" id="KW-0378">Hydrolase</keyword>
<dbReference type="SUPFAM" id="SSF51556">
    <property type="entry name" value="Metallo-dependent hydrolases"/>
    <property type="match status" value="1"/>
</dbReference>
<dbReference type="GO" id="GO:0005737">
    <property type="term" value="C:cytoplasm"/>
    <property type="evidence" value="ECO:0007669"/>
    <property type="project" value="UniProtKB-SubCell"/>
</dbReference>
<name>A0A8T9MVD6_9NEIS</name>
<feature type="binding site" evidence="7">
    <location>
        <position position="139"/>
    </location>
    <ligand>
        <name>N-formimidoyl-L-glutamate</name>
        <dbReference type="ChEBI" id="CHEBI:58928"/>
    </ligand>
</feature>
<accession>A0A8T9MVD6</accession>
<comment type="similarity">
    <text evidence="7">Belongs to the metallo-dependent hydrolases superfamily. HutI family.</text>
</comment>
<protein>
    <recommendedName>
        <fullName evidence="1 7">Imidazolonepropionase</fullName>
        <ecNumber evidence="1 7">3.5.2.7</ecNumber>
    </recommendedName>
    <alternativeName>
        <fullName evidence="7">Imidazolone-5-propionate hydrolase</fullName>
    </alternativeName>
</protein>
<gene>
    <name evidence="7 9" type="primary">hutI</name>
    <name evidence="9" type="ORF">LVJ77_06330</name>
</gene>
<dbReference type="EMBL" id="CP091521">
    <property type="protein sequence ID" value="UOP04092.2"/>
    <property type="molecule type" value="Genomic_DNA"/>
</dbReference>
<organism evidence="9 10">
    <name type="scientific">Conchiformibius kuhniae</name>
    <dbReference type="NCBI Taxonomy" id="211502"/>
    <lineage>
        <taxon>Bacteria</taxon>
        <taxon>Pseudomonadati</taxon>
        <taxon>Pseudomonadota</taxon>
        <taxon>Betaproteobacteria</taxon>
        <taxon>Neisseriales</taxon>
        <taxon>Neisseriaceae</taxon>
        <taxon>Conchiformibius</taxon>
    </lineage>
</organism>
<dbReference type="GO" id="GO:0050480">
    <property type="term" value="F:imidazolonepropionase activity"/>
    <property type="evidence" value="ECO:0007669"/>
    <property type="project" value="UniProtKB-UniRule"/>
</dbReference>
<dbReference type="InterPro" id="IPR011059">
    <property type="entry name" value="Metal-dep_hydrolase_composite"/>
</dbReference>
<evidence type="ECO:0000313" key="9">
    <source>
        <dbReference type="EMBL" id="UOP04092.2"/>
    </source>
</evidence>
<comment type="subcellular location">
    <subcellularLocation>
        <location evidence="7">Cytoplasm</location>
    </subcellularLocation>
</comment>
<evidence type="ECO:0000256" key="2">
    <source>
        <dbReference type="ARBA" id="ARBA00022723"/>
    </source>
</evidence>
<proteinExistence type="inferred from homology"/>
<evidence type="ECO:0000256" key="7">
    <source>
        <dbReference type="HAMAP-Rule" id="MF_00372"/>
    </source>
</evidence>
<feature type="binding site" evidence="7">
    <location>
        <position position="76"/>
    </location>
    <ligand>
        <name>4-imidazolone-5-propanoate</name>
        <dbReference type="ChEBI" id="CHEBI:77893"/>
    </ligand>
</feature>
<dbReference type="Pfam" id="PF01979">
    <property type="entry name" value="Amidohydro_1"/>
    <property type="match status" value="1"/>
</dbReference>
<feature type="binding site" evidence="7">
    <location>
        <position position="67"/>
    </location>
    <ligand>
        <name>Zn(2+)</name>
        <dbReference type="ChEBI" id="CHEBI:29105"/>
    </ligand>
</feature>
<evidence type="ECO:0000256" key="3">
    <source>
        <dbReference type="ARBA" id="ARBA00022801"/>
    </source>
</evidence>
<feature type="domain" description="Amidohydrolase-related" evidence="8">
    <location>
        <begin position="59"/>
        <end position="386"/>
    </location>
</feature>
<feature type="binding site" evidence="7">
    <location>
        <position position="312"/>
    </location>
    <ligand>
        <name>Fe(3+)</name>
        <dbReference type="ChEBI" id="CHEBI:29034"/>
    </ligand>
</feature>
<dbReference type="GO" id="GO:0005506">
    <property type="term" value="F:iron ion binding"/>
    <property type="evidence" value="ECO:0007669"/>
    <property type="project" value="UniProtKB-UniRule"/>
</dbReference>
<dbReference type="EC" id="3.5.2.7" evidence="1 7"/>
<sequence>MPQTLWRNAAVATLQSAPDNPYGLLPAHDVLTENGRITAIAPTGTLHAKRVRELHGALLTPSLIDCHTHLVFGGSRAAEWERRQNGVSYQQISAEGGGINHTVRATRATGEDELYRLAAQRLTTLLADGVGLVEIKSGYGLDLDSEAKMLRVAQRIKASGAAEVSATLLAAHAVPPEYAGRGDDYLDVVIDKIMPELWAQGLFECVDVFCETVGFTAAQTEKLFQAARALNIPVKGHTEQLSLQGGSALVARYGGWSADHIEYLDEAGVAAMARAGTVAVLLPGAYYFLRETQKPPVSLLREYRVPMAVATDFNPGTGPFASLRLAMNMACVQFGLTPLEAWQGVTVHAARALRREHDFGTLAAGKPAHFNIWDTDTPVDIVYEPFRPLLRERVLHGNIQAA</sequence>
<feature type="binding site" evidence="7">
    <location>
        <position position="69"/>
    </location>
    <ligand>
        <name>Fe(3+)</name>
        <dbReference type="ChEBI" id="CHEBI:29034"/>
    </ligand>
</feature>
<dbReference type="InterPro" id="IPR005920">
    <property type="entry name" value="HutI"/>
</dbReference>
<dbReference type="PANTHER" id="PTHR42752">
    <property type="entry name" value="IMIDAZOLONEPROPIONASE"/>
    <property type="match status" value="1"/>
</dbReference>
<dbReference type="FunFam" id="3.20.20.140:FF:000007">
    <property type="entry name" value="Imidazolonepropionase"/>
    <property type="match status" value="1"/>
</dbReference>
<dbReference type="AlphaFoldDB" id="A0A8T9MVD6"/>
<keyword evidence="5 7" id="KW-0862">Zinc</keyword>
<dbReference type="RefSeq" id="WP_027009265.1">
    <property type="nucleotide sequence ID" value="NZ_CP091521.1"/>
</dbReference>
<dbReference type="SUPFAM" id="SSF51338">
    <property type="entry name" value="Composite domain of metallo-dependent hydrolases"/>
    <property type="match status" value="1"/>
</dbReference>
<evidence type="ECO:0000256" key="6">
    <source>
        <dbReference type="ARBA" id="ARBA00023004"/>
    </source>
</evidence>
<evidence type="ECO:0000256" key="5">
    <source>
        <dbReference type="ARBA" id="ARBA00022833"/>
    </source>
</evidence>
<dbReference type="Gene3D" id="3.20.20.140">
    <property type="entry name" value="Metal-dependent hydrolases"/>
    <property type="match status" value="1"/>
</dbReference>
<dbReference type="Proteomes" id="UP000831534">
    <property type="component" value="Chromosome"/>
</dbReference>
<comment type="pathway">
    <text evidence="7">Amino-acid degradation; L-histidine degradation into L-glutamate; N-formimidoyl-L-glutamate from L-histidine: step 3/3.</text>
</comment>
<dbReference type="Gene3D" id="2.30.40.10">
    <property type="entry name" value="Urease, subunit C, domain 1"/>
    <property type="match status" value="1"/>
</dbReference>
<feature type="binding site" evidence="7">
    <location>
        <position position="240"/>
    </location>
    <ligand>
        <name>4-imidazolone-5-propanoate</name>
        <dbReference type="ChEBI" id="CHEBI:77893"/>
    </ligand>
</feature>
<dbReference type="HAMAP" id="MF_00372">
    <property type="entry name" value="HutI"/>
    <property type="match status" value="1"/>
</dbReference>
<evidence type="ECO:0000313" key="10">
    <source>
        <dbReference type="Proteomes" id="UP000831534"/>
    </source>
</evidence>
<comment type="cofactor">
    <cofactor evidence="7">
        <name>Zn(2+)</name>
        <dbReference type="ChEBI" id="CHEBI:29105"/>
    </cofactor>
    <cofactor evidence="7">
        <name>Fe(3+)</name>
        <dbReference type="ChEBI" id="CHEBI:29034"/>
    </cofactor>
    <text evidence="7">Binds 1 zinc or iron ion per subunit.</text>
</comment>
<feature type="binding site" evidence="7">
    <location>
        <position position="69"/>
    </location>
    <ligand>
        <name>Zn(2+)</name>
        <dbReference type="ChEBI" id="CHEBI:29105"/>
    </ligand>
</feature>
<comment type="function">
    <text evidence="7">Catalyzes the hydrolytic cleavage of the carbon-nitrogen bond in imidazolone-5-propanoate to yield N-formimidoyl-L-glutamate. It is the third step in the universal histidine degradation pathway.</text>
</comment>
<evidence type="ECO:0000259" key="8">
    <source>
        <dbReference type="Pfam" id="PF01979"/>
    </source>
</evidence>
<feature type="binding site" evidence="7">
    <location>
        <position position="317"/>
    </location>
    <ligand>
        <name>4-imidazolone-5-propanoate</name>
        <dbReference type="ChEBI" id="CHEBI:77893"/>
    </ligand>
</feature>
<dbReference type="KEGG" id="ckh:LVJ77_06330"/>
<dbReference type="GO" id="GO:0019556">
    <property type="term" value="P:L-histidine catabolic process to glutamate and formamide"/>
    <property type="evidence" value="ECO:0007669"/>
    <property type="project" value="UniProtKB-UniRule"/>
</dbReference>
<feature type="binding site" evidence="7">
    <location>
        <position position="237"/>
    </location>
    <ligand>
        <name>Zn(2+)</name>
        <dbReference type="ChEBI" id="CHEBI:29105"/>
    </ligand>
</feature>
<keyword evidence="4 7" id="KW-0369">Histidine metabolism</keyword>
<evidence type="ECO:0000256" key="4">
    <source>
        <dbReference type="ARBA" id="ARBA00022808"/>
    </source>
</evidence>
<dbReference type="InterPro" id="IPR006680">
    <property type="entry name" value="Amidohydro-rel"/>
</dbReference>
<feature type="binding site" evidence="7">
    <location>
        <position position="139"/>
    </location>
    <ligand>
        <name>4-imidazolone-5-propanoate</name>
        <dbReference type="ChEBI" id="CHEBI:77893"/>
    </ligand>
</feature>
<keyword evidence="2 7" id="KW-0479">Metal-binding</keyword>